<dbReference type="AlphaFoldDB" id="Q5VQI3"/>
<feature type="compositionally biased region" description="Basic residues" evidence="1">
    <location>
        <begin position="46"/>
        <end position="57"/>
    </location>
</feature>
<reference evidence="2" key="1">
    <citation type="journal article" date="2002" name="Nature">
        <title>The genome sequence and structure of rice chromosome 1.</title>
        <authorList>
            <person name="Sasaki T."/>
            <person name="Matsumoto T."/>
            <person name="Yamamoto K."/>
            <person name="Sakata K."/>
            <person name="Baba T."/>
            <person name="Katayose Y."/>
            <person name="Wu J."/>
            <person name="Niimura Y."/>
            <person name="Cheng Z."/>
            <person name="Nagamura Y."/>
            <person name="Antonio B.A."/>
            <person name="Kanamori H."/>
            <person name="Hosokawa S."/>
            <person name="Masukawa M."/>
            <person name="Arikawa K."/>
            <person name="Chiden Y."/>
            <person name="Hayashi M."/>
            <person name="Okamoto M."/>
            <person name="Ando T."/>
            <person name="Aoki H."/>
            <person name="Arita K."/>
            <person name="Hamada M."/>
            <person name="Harada C."/>
            <person name="Hijishita S."/>
            <person name="Honda M."/>
            <person name="Ichikawa Y."/>
            <person name="Idonuma A."/>
            <person name="Iijima M."/>
            <person name="Ikeda M."/>
            <person name="Ikeno M."/>
            <person name="Itoh S."/>
            <person name="Itoh T."/>
            <person name="Itoh Y."/>
            <person name="Itoh Y."/>
            <person name="Iwabuchi A."/>
            <person name="Kamiya K."/>
            <person name="Karasawa W."/>
            <person name="Katagiri S."/>
            <person name="Kikuta A."/>
            <person name="Kobayashi N."/>
            <person name="Kono I."/>
            <person name="Machita K."/>
            <person name="Maehara T."/>
            <person name="Mizuno H."/>
            <person name="Mizubayashi T."/>
            <person name="Mukai Y."/>
            <person name="Nagasaki H."/>
            <person name="Nakashima M."/>
            <person name="Nakama Y."/>
            <person name="Nakamichi Y."/>
            <person name="Nakamura M."/>
            <person name="Namiki N."/>
            <person name="Negishi M."/>
            <person name="Ohta I."/>
            <person name="Ono N."/>
            <person name="Saji S."/>
            <person name="Sakai K."/>
            <person name="Shibata M."/>
            <person name="Shimokawa T."/>
            <person name="Shomura A."/>
            <person name="Song J."/>
            <person name="Takazaki Y."/>
            <person name="Terasawa K."/>
            <person name="Tsuji K."/>
            <person name="Waki K."/>
            <person name="Yamagata H."/>
            <person name="Yamane H."/>
            <person name="Yoshiki S."/>
            <person name="Yoshihara R."/>
            <person name="Yukawa K."/>
            <person name="Zhong H."/>
            <person name="Iwama H."/>
            <person name="Endo T."/>
            <person name="Ito H."/>
            <person name="Hahn J.H."/>
            <person name="Kim H.I."/>
            <person name="Eun M.Y."/>
            <person name="Yano M."/>
            <person name="Jiang J."/>
            <person name="Gojobori T."/>
        </authorList>
    </citation>
    <scope>NUCLEOTIDE SEQUENCE [LARGE SCALE GENOMIC DNA]</scope>
</reference>
<feature type="region of interest" description="Disordered" evidence="1">
    <location>
        <begin position="20"/>
        <end position="79"/>
    </location>
</feature>
<protein>
    <submittedName>
        <fullName evidence="2">Uncharacterized protein</fullName>
    </submittedName>
</protein>
<dbReference type="EMBL" id="AP003301">
    <property type="protein sequence ID" value="BAD68293.1"/>
    <property type="molecule type" value="Genomic_DNA"/>
</dbReference>
<sequence>MAAAAPVTLRPDAAAALLVRAPSRSSVDPSGAPPPPHRGRAGPAARSRRPPARRRMGRRGEIERKREKGDREEEEDRHVGPTCQWPTFLFVPMTNGSHAYFLILLPRKCHINATWTEDSVNIAT</sequence>
<feature type="compositionally biased region" description="Basic and acidic residues" evidence="1">
    <location>
        <begin position="58"/>
        <end position="79"/>
    </location>
</feature>
<organism evidence="2">
    <name type="scientific">Oryza sativa subsp. japonica</name>
    <name type="common">Rice</name>
    <dbReference type="NCBI Taxonomy" id="39947"/>
    <lineage>
        <taxon>Eukaryota</taxon>
        <taxon>Viridiplantae</taxon>
        <taxon>Streptophyta</taxon>
        <taxon>Embryophyta</taxon>
        <taxon>Tracheophyta</taxon>
        <taxon>Spermatophyta</taxon>
        <taxon>Magnoliopsida</taxon>
        <taxon>Liliopsida</taxon>
        <taxon>Poales</taxon>
        <taxon>Poaceae</taxon>
        <taxon>BOP clade</taxon>
        <taxon>Oryzoideae</taxon>
        <taxon>Oryzeae</taxon>
        <taxon>Oryzinae</taxon>
        <taxon>Oryza</taxon>
        <taxon>Oryza sativa</taxon>
    </lineage>
</organism>
<evidence type="ECO:0000313" key="2">
    <source>
        <dbReference type="EMBL" id="BAD68293.1"/>
    </source>
</evidence>
<proteinExistence type="predicted"/>
<dbReference type="Proteomes" id="UP000817658">
    <property type="component" value="Chromosome 1"/>
</dbReference>
<evidence type="ECO:0000256" key="1">
    <source>
        <dbReference type="SAM" id="MobiDB-lite"/>
    </source>
</evidence>
<name>Q5VQI3_ORYSJ</name>
<gene>
    <name evidence="2" type="primary">P0701D05.11</name>
</gene>
<accession>Q5VQI3</accession>